<keyword evidence="2 5" id="KW-0812">Transmembrane</keyword>
<dbReference type="AlphaFoldDB" id="A0A7V5Y0K4"/>
<feature type="transmembrane region" description="Helical" evidence="5">
    <location>
        <begin position="12"/>
        <end position="33"/>
    </location>
</feature>
<evidence type="ECO:0008006" key="7">
    <source>
        <dbReference type="Google" id="ProtNLM"/>
    </source>
</evidence>
<evidence type="ECO:0000256" key="4">
    <source>
        <dbReference type="ARBA" id="ARBA00023136"/>
    </source>
</evidence>
<dbReference type="EMBL" id="DTHS01000031">
    <property type="protein sequence ID" value="HHR49012.1"/>
    <property type="molecule type" value="Genomic_DNA"/>
</dbReference>
<gene>
    <name evidence="6" type="ORF">ENV79_05195</name>
</gene>
<feature type="transmembrane region" description="Helical" evidence="5">
    <location>
        <begin position="107"/>
        <end position="131"/>
    </location>
</feature>
<feature type="transmembrane region" description="Helical" evidence="5">
    <location>
        <begin position="152"/>
        <end position="185"/>
    </location>
</feature>
<sequence length="211" mass="25297">MNFNKKLKWGKLLWCLFLFIYFFFFFKNLFLSSLSYNQWLPIIFFIVLSYWMIIEYYFSSPFFQSGIYEYHKVLRTLYSLYFYPFLIFISVDYCYKNLSQINFLKPVINIFGLLIFLIGTALRLITLFLALNSSSLNNLTQKPIYKKIRQPRYLATLIQLIGIAFTFSSFIGLLLLPIGILIIIAEARYEDKFLKKYYKDKKSFLLIPKII</sequence>
<proteinExistence type="predicted"/>
<reference evidence="6" key="1">
    <citation type="journal article" date="2020" name="mSystems">
        <title>Genome- and Community-Level Interaction Insights into Carbon Utilization and Element Cycling Functions of Hydrothermarchaeota in Hydrothermal Sediment.</title>
        <authorList>
            <person name="Zhou Z."/>
            <person name="Liu Y."/>
            <person name="Xu W."/>
            <person name="Pan J."/>
            <person name="Luo Z.H."/>
            <person name="Li M."/>
        </authorList>
    </citation>
    <scope>NUCLEOTIDE SEQUENCE [LARGE SCALE GENOMIC DNA]</scope>
    <source>
        <strain evidence="6">SpSt-791</strain>
    </source>
</reference>
<dbReference type="GO" id="GO:0012505">
    <property type="term" value="C:endomembrane system"/>
    <property type="evidence" value="ECO:0007669"/>
    <property type="project" value="UniProtKB-SubCell"/>
</dbReference>
<evidence type="ECO:0000256" key="2">
    <source>
        <dbReference type="ARBA" id="ARBA00022692"/>
    </source>
</evidence>
<keyword evidence="4 5" id="KW-0472">Membrane</keyword>
<protein>
    <recommendedName>
        <fullName evidence="7">Isoprenylcysteine carboxylmethyltransferase family protein</fullName>
    </recommendedName>
</protein>
<evidence type="ECO:0000256" key="3">
    <source>
        <dbReference type="ARBA" id="ARBA00022989"/>
    </source>
</evidence>
<comment type="caution">
    <text evidence="6">The sequence shown here is derived from an EMBL/GenBank/DDBJ whole genome shotgun (WGS) entry which is preliminary data.</text>
</comment>
<evidence type="ECO:0000313" key="6">
    <source>
        <dbReference type="EMBL" id="HHR49012.1"/>
    </source>
</evidence>
<feature type="transmembrane region" description="Helical" evidence="5">
    <location>
        <begin position="39"/>
        <end position="58"/>
    </location>
</feature>
<keyword evidence="3 5" id="KW-1133">Transmembrane helix</keyword>
<dbReference type="Gene3D" id="1.20.120.1630">
    <property type="match status" value="1"/>
</dbReference>
<feature type="transmembrane region" description="Helical" evidence="5">
    <location>
        <begin position="78"/>
        <end position="95"/>
    </location>
</feature>
<evidence type="ECO:0000256" key="1">
    <source>
        <dbReference type="ARBA" id="ARBA00004127"/>
    </source>
</evidence>
<name>A0A7V5Y0K4_UNCW3</name>
<accession>A0A7V5Y0K4</accession>
<organism evidence="6">
    <name type="scientific">candidate division WOR-3 bacterium</name>
    <dbReference type="NCBI Taxonomy" id="2052148"/>
    <lineage>
        <taxon>Bacteria</taxon>
        <taxon>Bacteria division WOR-3</taxon>
    </lineage>
</organism>
<comment type="subcellular location">
    <subcellularLocation>
        <location evidence="1">Endomembrane system</location>
        <topology evidence="1">Multi-pass membrane protein</topology>
    </subcellularLocation>
</comment>
<evidence type="ECO:0000256" key="5">
    <source>
        <dbReference type="SAM" id="Phobius"/>
    </source>
</evidence>
<dbReference type="InterPro" id="IPR007318">
    <property type="entry name" value="Phopholipid_MeTrfase"/>
</dbReference>
<dbReference type="Pfam" id="PF04191">
    <property type="entry name" value="PEMT"/>
    <property type="match status" value="1"/>
</dbReference>